<dbReference type="PRINTS" id="PR00344">
    <property type="entry name" value="BCTRLSENSOR"/>
</dbReference>
<evidence type="ECO:0000256" key="2">
    <source>
        <dbReference type="ARBA" id="ARBA00012438"/>
    </source>
</evidence>
<evidence type="ECO:0000259" key="17">
    <source>
        <dbReference type="PROSITE" id="PS50110"/>
    </source>
</evidence>
<dbReference type="EMBL" id="CYZH01000016">
    <property type="protein sequence ID" value="CUO76734.1"/>
    <property type="molecule type" value="Genomic_DNA"/>
</dbReference>
<evidence type="ECO:0000256" key="11">
    <source>
        <dbReference type="ARBA" id="ARBA00023163"/>
    </source>
</evidence>
<keyword evidence="14" id="KW-0732">Signal</keyword>
<dbReference type="PROSITE" id="PS01124">
    <property type="entry name" value="HTH_ARAC_FAMILY_2"/>
    <property type="match status" value="1"/>
</dbReference>
<protein>
    <recommendedName>
        <fullName evidence="2">histidine kinase</fullName>
        <ecNumber evidence="2">2.7.13.3</ecNumber>
    </recommendedName>
</protein>
<keyword evidence="9" id="KW-0805">Transcription regulation</keyword>
<dbReference type="InterPro" id="IPR036097">
    <property type="entry name" value="HisK_dim/P_sf"/>
</dbReference>
<dbReference type="InterPro" id="IPR005467">
    <property type="entry name" value="His_kinase_dom"/>
</dbReference>
<dbReference type="SUPFAM" id="SSF46689">
    <property type="entry name" value="Homeodomain-like"/>
    <property type="match status" value="1"/>
</dbReference>
<dbReference type="GO" id="GO:0003700">
    <property type="term" value="F:DNA-binding transcription factor activity"/>
    <property type="evidence" value="ECO:0007669"/>
    <property type="project" value="InterPro"/>
</dbReference>
<comment type="catalytic activity">
    <reaction evidence="1">
        <text>ATP + protein L-histidine = ADP + protein N-phospho-L-histidine.</text>
        <dbReference type="EC" id="2.7.13.3"/>
    </reaction>
</comment>
<dbReference type="GO" id="GO:0005524">
    <property type="term" value="F:ATP binding"/>
    <property type="evidence" value="ECO:0007669"/>
    <property type="project" value="UniProtKB-KW"/>
</dbReference>
<dbReference type="InterPro" id="IPR018062">
    <property type="entry name" value="HTH_AraC-typ_CS"/>
</dbReference>
<dbReference type="PROSITE" id="PS00041">
    <property type="entry name" value="HTH_ARAC_FAMILY_1"/>
    <property type="match status" value="1"/>
</dbReference>
<gene>
    <name evidence="18" type="primary">evgS_11</name>
    <name evidence="18" type="ORF">ERS852397_02747</name>
</gene>
<evidence type="ECO:0000256" key="9">
    <source>
        <dbReference type="ARBA" id="ARBA00023015"/>
    </source>
</evidence>
<keyword evidence="13" id="KW-0812">Transmembrane</keyword>
<keyword evidence="10" id="KW-0238">DNA-binding</keyword>
<dbReference type="Pfam" id="PF07495">
    <property type="entry name" value="Y_Y_Y"/>
    <property type="match status" value="1"/>
</dbReference>
<evidence type="ECO:0000259" key="16">
    <source>
        <dbReference type="PROSITE" id="PS50109"/>
    </source>
</evidence>
<evidence type="ECO:0000313" key="18">
    <source>
        <dbReference type="EMBL" id="CUO76734.1"/>
    </source>
</evidence>
<feature type="modified residue" description="4-aspartylphosphate" evidence="12">
    <location>
        <position position="1137"/>
    </location>
</feature>
<evidence type="ECO:0000256" key="10">
    <source>
        <dbReference type="ARBA" id="ARBA00023125"/>
    </source>
</evidence>
<dbReference type="Gene3D" id="2.60.40.10">
    <property type="entry name" value="Immunoglobulins"/>
    <property type="match status" value="1"/>
</dbReference>
<evidence type="ECO:0000313" key="19">
    <source>
        <dbReference type="Proteomes" id="UP000095517"/>
    </source>
</evidence>
<dbReference type="CDD" id="cd17574">
    <property type="entry name" value="REC_OmpR"/>
    <property type="match status" value="1"/>
</dbReference>
<dbReference type="SUPFAM" id="SSF55874">
    <property type="entry name" value="ATPase domain of HSP90 chaperone/DNA topoisomerase II/histidine kinase"/>
    <property type="match status" value="1"/>
</dbReference>
<evidence type="ECO:0000256" key="4">
    <source>
        <dbReference type="ARBA" id="ARBA00022679"/>
    </source>
</evidence>
<dbReference type="InterPro" id="IPR003594">
    <property type="entry name" value="HATPase_dom"/>
</dbReference>
<dbReference type="SMART" id="SM00342">
    <property type="entry name" value="HTH_ARAC"/>
    <property type="match status" value="1"/>
</dbReference>
<keyword evidence="8" id="KW-0902">Two-component regulatory system</keyword>
<dbReference type="PANTHER" id="PTHR43547:SF2">
    <property type="entry name" value="HYBRID SIGNAL TRANSDUCTION HISTIDINE KINASE C"/>
    <property type="match status" value="1"/>
</dbReference>
<dbReference type="Gene3D" id="1.10.287.130">
    <property type="match status" value="1"/>
</dbReference>
<dbReference type="InterPro" id="IPR003661">
    <property type="entry name" value="HisK_dim/P_dom"/>
</dbReference>
<evidence type="ECO:0000259" key="15">
    <source>
        <dbReference type="PROSITE" id="PS01124"/>
    </source>
</evidence>
<feature type="domain" description="Response regulatory" evidence="17">
    <location>
        <begin position="1089"/>
        <end position="1204"/>
    </location>
</feature>
<keyword evidence="13" id="KW-1133">Transmembrane helix</keyword>
<sequence>MKRHLRIPLFLLISLLNSLASYASNEMSFHQLGVKTGMSDNYIQAIERDKYGFMWFATRDGLNRYDGYHFKTYTTLRQGAYNNSVEWVAEDAAGNIWIKTPVNYCFYDREMDELDNRTELLLHKIGIFESPRQLFIDDDKNLWCVADNTLYYYIFSDETLYKQSLPGSVNIADMACRNKRCYILMTDGNVINIDWMHKSITKLFHTEIHTTYVPHIYLDFSSRLWVYAPHSADVKCYSLTENNWIDFAARTELSRERTMITTITDDGKGNIWIGTDGRGIFICPYDKEKGKVTRLFKDVDKLYSLPDNHVTYIYKDNRDVIWIGTGKQGVAYSGLNNLIFENHYCPQLEDVSCFYEDGEGKLWLGFDGEGIASYDKDKNTYTYYKSKNKEIPSDLIVCSFHDNKGRVWWGSFGGGAFYYQNGQFTPLKAAENNPVELPQYIRRITQDNAGNLWFATYSQGLYCLEPSGMLKDYTMSNSTLLTNYIADLAYVDGHSLYVATSSGVYHMNTSTREMTILEQTANGEEVIQDKFANCIYQDSRGLLWIGGRKGVNVYSPKQNKLINLNTANGVSHSYIRAIIEDASHNMWLTTDHGITHVEVVESDATSMPDFRCHPYYEEDGIGNLTFNNFSIFCNHRNEVIAGGGGGYVKIIPRGNDLFYFDRQVIFTDLYIDNECVNANRPAHNGRIILTKNIQLLNNLNLNYSDNSFAVEVSAMDYGNLHKLQYEYRLNKNEEWTKLEGNRIYFNKLAPGTYQLQVRVMKVHDYENDASATLSINVYPPFWLSNIAYSIYALLLVSAISLIFIHMKRKHRRLLLQQKRDMETVQQHEIDEAKLRFFTNVSHDLRTPLSLIITPLEQILATNTAQDIKKELKLIHRNALALLDVINQLLDLRRLDNGKAQLNPSHGDLADFIKEVCDSFYSYGDKKNIAFSLSLKTDNLETDFDKNKMQRIMLNLLSNAFKYNVNHGSVNVVLDRIIKDEREYACIQVADTGIGIREENKAKIFDRFYQEEHSSTDYIGSGIGMHIVKEYVTLHNGDIQIRDNHPQGTIFEFMFPIRHECKNINPTATPTERPDIQEEPKQAKTPTGCSLLIVEDNEDFRQFIVDCLKDQFTVYEAEQGEKAMEILSLHDISLVISDVRMPIMNGLELCNKIKGDFRYSHIPVILLTARTAQEHMLEGLREGADDYITKPFNLDILLLRIQKLLEWSSRNHQRFGKVEVSPAEITISTIDERLIERAIQAVEENMDNTDFSVEDLSMTVGMSRGHLYKKLMTITGKSPLEFIRVLRIKRGKQLLEQSQESISQIAYQVGLSPKQFAKYFKEEFGCLPSEFNCKKD</sequence>
<dbReference type="Proteomes" id="UP000095517">
    <property type="component" value="Unassembled WGS sequence"/>
</dbReference>
<dbReference type="RefSeq" id="WP_253280329.1">
    <property type="nucleotide sequence ID" value="NZ_CABIXA010000016.1"/>
</dbReference>
<dbReference type="SMART" id="SM00387">
    <property type="entry name" value="HATPase_c"/>
    <property type="match status" value="1"/>
</dbReference>
<dbReference type="CDD" id="cd00082">
    <property type="entry name" value="HisKA"/>
    <property type="match status" value="1"/>
</dbReference>
<feature type="transmembrane region" description="Helical" evidence="13">
    <location>
        <begin position="781"/>
        <end position="804"/>
    </location>
</feature>
<dbReference type="EC" id="2.7.13.3" evidence="2"/>
<name>A0A174HPA4_9BACE</name>
<feature type="signal peptide" evidence="14">
    <location>
        <begin position="1"/>
        <end position="23"/>
    </location>
</feature>
<keyword evidence="7" id="KW-0067">ATP-binding</keyword>
<keyword evidence="4 18" id="KW-0808">Transferase</keyword>
<dbReference type="SMART" id="SM00388">
    <property type="entry name" value="HisKA"/>
    <property type="match status" value="1"/>
</dbReference>
<dbReference type="Gene3D" id="3.30.565.10">
    <property type="entry name" value="Histidine kinase-like ATPase, C-terminal domain"/>
    <property type="match status" value="1"/>
</dbReference>
<feature type="chain" id="PRO_5008023586" description="histidine kinase" evidence="14">
    <location>
        <begin position="24"/>
        <end position="1335"/>
    </location>
</feature>
<dbReference type="InterPro" id="IPR036890">
    <property type="entry name" value="HATPase_C_sf"/>
</dbReference>
<dbReference type="FunFam" id="1.10.287.130:FF:000045">
    <property type="entry name" value="Two-component system sensor histidine kinase/response regulator"/>
    <property type="match status" value="1"/>
</dbReference>
<dbReference type="Pfam" id="PF02518">
    <property type="entry name" value="HATPase_c"/>
    <property type="match status" value="1"/>
</dbReference>
<keyword evidence="11" id="KW-0804">Transcription</keyword>
<dbReference type="SMART" id="SM00448">
    <property type="entry name" value="REC"/>
    <property type="match status" value="1"/>
</dbReference>
<dbReference type="InterPro" id="IPR015943">
    <property type="entry name" value="WD40/YVTN_repeat-like_dom_sf"/>
</dbReference>
<dbReference type="SUPFAM" id="SSF52172">
    <property type="entry name" value="CheY-like"/>
    <property type="match status" value="1"/>
</dbReference>
<evidence type="ECO:0000256" key="3">
    <source>
        <dbReference type="ARBA" id="ARBA00022553"/>
    </source>
</evidence>
<dbReference type="PANTHER" id="PTHR43547">
    <property type="entry name" value="TWO-COMPONENT HISTIDINE KINASE"/>
    <property type="match status" value="1"/>
</dbReference>
<dbReference type="FunFam" id="3.30.565.10:FF:000037">
    <property type="entry name" value="Hybrid sensor histidine kinase/response regulator"/>
    <property type="match status" value="1"/>
</dbReference>
<evidence type="ECO:0000256" key="1">
    <source>
        <dbReference type="ARBA" id="ARBA00000085"/>
    </source>
</evidence>
<feature type="domain" description="Histidine kinase" evidence="16">
    <location>
        <begin position="839"/>
        <end position="1058"/>
    </location>
</feature>
<reference evidence="18 19" key="1">
    <citation type="submission" date="2015-09" db="EMBL/GenBank/DDBJ databases">
        <authorList>
            <consortium name="Pathogen Informatics"/>
        </authorList>
    </citation>
    <scope>NUCLEOTIDE SEQUENCE [LARGE SCALE GENOMIC DNA]</scope>
    <source>
        <strain evidence="18 19">2789STDY5608840</strain>
    </source>
</reference>
<dbReference type="InterPro" id="IPR018060">
    <property type="entry name" value="HTH_AraC"/>
</dbReference>
<keyword evidence="5" id="KW-0547">Nucleotide-binding</keyword>
<keyword evidence="13" id="KW-0472">Membrane</keyword>
<proteinExistence type="predicted"/>
<evidence type="ECO:0000256" key="7">
    <source>
        <dbReference type="ARBA" id="ARBA00022840"/>
    </source>
</evidence>
<feature type="domain" description="HTH araC/xylS-type" evidence="15">
    <location>
        <begin position="1235"/>
        <end position="1333"/>
    </location>
</feature>
<accession>A0A174HPA4</accession>
<dbReference type="Gene3D" id="2.130.10.10">
    <property type="entry name" value="YVTN repeat-like/Quinoprotein amine dehydrogenase"/>
    <property type="match status" value="2"/>
</dbReference>
<dbReference type="InterPro" id="IPR004358">
    <property type="entry name" value="Sig_transdc_His_kin-like_C"/>
</dbReference>
<keyword evidence="6 18" id="KW-0418">Kinase</keyword>
<evidence type="ECO:0000256" key="6">
    <source>
        <dbReference type="ARBA" id="ARBA00022777"/>
    </source>
</evidence>
<dbReference type="STRING" id="338188.ERS852397_02747"/>
<dbReference type="SUPFAM" id="SSF63829">
    <property type="entry name" value="Calcium-dependent phosphotriesterase"/>
    <property type="match status" value="2"/>
</dbReference>
<dbReference type="InterPro" id="IPR001789">
    <property type="entry name" value="Sig_transdc_resp-reg_receiver"/>
</dbReference>
<dbReference type="SUPFAM" id="SSF47384">
    <property type="entry name" value="Homodimeric domain of signal transducing histidine kinase"/>
    <property type="match status" value="1"/>
</dbReference>
<dbReference type="InterPro" id="IPR009057">
    <property type="entry name" value="Homeodomain-like_sf"/>
</dbReference>
<evidence type="ECO:0000256" key="5">
    <source>
        <dbReference type="ARBA" id="ARBA00022741"/>
    </source>
</evidence>
<keyword evidence="3 12" id="KW-0597">Phosphoprotein</keyword>
<dbReference type="PROSITE" id="PS50110">
    <property type="entry name" value="RESPONSE_REGULATORY"/>
    <property type="match status" value="1"/>
</dbReference>
<dbReference type="Pfam" id="PF00072">
    <property type="entry name" value="Response_reg"/>
    <property type="match status" value="1"/>
</dbReference>
<dbReference type="GO" id="GO:0043565">
    <property type="term" value="F:sequence-specific DNA binding"/>
    <property type="evidence" value="ECO:0007669"/>
    <property type="project" value="InterPro"/>
</dbReference>
<dbReference type="Pfam" id="PF12833">
    <property type="entry name" value="HTH_18"/>
    <property type="match status" value="1"/>
</dbReference>
<organism evidence="18 19">
    <name type="scientific">Bacteroides finegoldii</name>
    <dbReference type="NCBI Taxonomy" id="338188"/>
    <lineage>
        <taxon>Bacteria</taxon>
        <taxon>Pseudomonadati</taxon>
        <taxon>Bacteroidota</taxon>
        <taxon>Bacteroidia</taxon>
        <taxon>Bacteroidales</taxon>
        <taxon>Bacteroidaceae</taxon>
        <taxon>Bacteroides</taxon>
    </lineage>
</organism>
<evidence type="ECO:0000256" key="8">
    <source>
        <dbReference type="ARBA" id="ARBA00023012"/>
    </source>
</evidence>
<dbReference type="InterPro" id="IPR013783">
    <property type="entry name" value="Ig-like_fold"/>
</dbReference>
<dbReference type="Pfam" id="PF07494">
    <property type="entry name" value="Reg_prop"/>
    <property type="match status" value="4"/>
</dbReference>
<dbReference type="InterPro" id="IPR011006">
    <property type="entry name" value="CheY-like_superfamily"/>
</dbReference>
<dbReference type="InterPro" id="IPR011123">
    <property type="entry name" value="Y_Y_Y"/>
</dbReference>
<evidence type="ECO:0000256" key="13">
    <source>
        <dbReference type="SAM" id="Phobius"/>
    </source>
</evidence>
<dbReference type="Gene3D" id="1.10.10.60">
    <property type="entry name" value="Homeodomain-like"/>
    <property type="match status" value="2"/>
</dbReference>
<dbReference type="Pfam" id="PF00512">
    <property type="entry name" value="HisKA"/>
    <property type="match status" value="1"/>
</dbReference>
<evidence type="ECO:0000256" key="14">
    <source>
        <dbReference type="SAM" id="SignalP"/>
    </source>
</evidence>
<dbReference type="GO" id="GO:0000155">
    <property type="term" value="F:phosphorelay sensor kinase activity"/>
    <property type="evidence" value="ECO:0007669"/>
    <property type="project" value="InterPro"/>
</dbReference>
<dbReference type="PROSITE" id="PS50109">
    <property type="entry name" value="HIS_KIN"/>
    <property type="match status" value="1"/>
</dbReference>
<dbReference type="Gene3D" id="3.40.50.2300">
    <property type="match status" value="1"/>
</dbReference>
<evidence type="ECO:0000256" key="12">
    <source>
        <dbReference type="PROSITE-ProRule" id="PRU00169"/>
    </source>
</evidence>
<dbReference type="InterPro" id="IPR011110">
    <property type="entry name" value="Reg_prop"/>
</dbReference>